<organism evidence="2 3">
    <name type="scientific">Cellulomonas chitinilytica</name>
    <dbReference type="NCBI Taxonomy" id="398759"/>
    <lineage>
        <taxon>Bacteria</taxon>
        <taxon>Bacillati</taxon>
        <taxon>Actinomycetota</taxon>
        <taxon>Actinomycetes</taxon>
        <taxon>Micrococcales</taxon>
        <taxon>Cellulomonadaceae</taxon>
        <taxon>Cellulomonas</taxon>
    </lineage>
</organism>
<reference evidence="2" key="1">
    <citation type="submission" date="2021-01" db="EMBL/GenBank/DDBJ databases">
        <title>Whole genome shotgun sequence of Cellulomonas chitinilytica NBRC 110799.</title>
        <authorList>
            <person name="Komaki H."/>
            <person name="Tamura T."/>
        </authorList>
    </citation>
    <scope>NUCLEOTIDE SEQUENCE</scope>
    <source>
        <strain evidence="2">NBRC 110799</strain>
    </source>
</reference>
<accession>A0A919P5Z1</accession>
<name>A0A919P5Z1_9CELL</name>
<keyword evidence="1" id="KW-0472">Membrane</keyword>
<feature type="transmembrane region" description="Helical" evidence="1">
    <location>
        <begin position="193"/>
        <end position="214"/>
    </location>
</feature>
<proteinExistence type="predicted"/>
<dbReference type="EMBL" id="BONK01000007">
    <property type="protein sequence ID" value="GIG21614.1"/>
    <property type="molecule type" value="Genomic_DNA"/>
</dbReference>
<dbReference type="Proteomes" id="UP000632740">
    <property type="component" value="Unassembled WGS sequence"/>
</dbReference>
<keyword evidence="1" id="KW-0812">Transmembrane</keyword>
<feature type="transmembrane region" description="Helical" evidence="1">
    <location>
        <begin position="97"/>
        <end position="123"/>
    </location>
</feature>
<feature type="transmembrane region" description="Helical" evidence="1">
    <location>
        <begin position="129"/>
        <end position="152"/>
    </location>
</feature>
<dbReference type="AlphaFoldDB" id="A0A919P5Z1"/>
<dbReference type="InterPro" id="IPR047928">
    <property type="entry name" value="Perm_prefix_1"/>
</dbReference>
<dbReference type="NCBIfam" id="NF038403">
    <property type="entry name" value="perm_prefix_1"/>
    <property type="match status" value="1"/>
</dbReference>
<keyword evidence="1" id="KW-1133">Transmembrane helix</keyword>
<evidence type="ECO:0000313" key="2">
    <source>
        <dbReference type="EMBL" id="GIG21614.1"/>
    </source>
</evidence>
<protein>
    <submittedName>
        <fullName evidence="2">Uncharacterized protein</fullName>
    </submittedName>
</protein>
<sequence length="301" mass="30920">MTTVHRLLDDAFAGVDLTPEVQELKEEIRTNLEARALELTSAGVAADDAARTAFDELGDVRALVADAAAPDTRPASGPGQRHAQAALRHKVRPKPGFVVGVVLASLVGAAALAVATLGALAVVDVPTGVVLAAVAVVALAVGWVTGASLAQETTTNHPLPPGRAAGYGVGAALVVIGGGLAGAVALLPLAAGWYVLAGLEIVAGACGLSALAATQTNRKKAWARDAERDFAADNRFDQDPAAAARFGIYTAILWIAAFVLFVVLGLTVGWAWSWLALVGAFLVMMLLLARMLFGHQDRARA</sequence>
<evidence type="ECO:0000313" key="3">
    <source>
        <dbReference type="Proteomes" id="UP000632740"/>
    </source>
</evidence>
<evidence type="ECO:0000256" key="1">
    <source>
        <dbReference type="SAM" id="Phobius"/>
    </source>
</evidence>
<dbReference type="RefSeq" id="WP_203753963.1">
    <property type="nucleotide sequence ID" value="NZ_BONK01000007.1"/>
</dbReference>
<keyword evidence="3" id="KW-1185">Reference proteome</keyword>
<comment type="caution">
    <text evidence="2">The sequence shown here is derived from an EMBL/GenBank/DDBJ whole genome shotgun (WGS) entry which is preliminary data.</text>
</comment>
<gene>
    <name evidence="2" type="ORF">Cch01nite_23380</name>
</gene>
<feature type="transmembrane region" description="Helical" evidence="1">
    <location>
        <begin position="272"/>
        <end position="293"/>
    </location>
</feature>
<feature type="transmembrane region" description="Helical" evidence="1">
    <location>
        <begin position="164"/>
        <end position="187"/>
    </location>
</feature>
<feature type="transmembrane region" description="Helical" evidence="1">
    <location>
        <begin position="246"/>
        <end position="266"/>
    </location>
</feature>